<dbReference type="PANTHER" id="PTHR36920:SF1">
    <property type="entry name" value="OUTER MEMBRANE PROTEIN W"/>
    <property type="match status" value="1"/>
</dbReference>
<evidence type="ECO:0000256" key="1">
    <source>
        <dbReference type="ARBA" id="ARBA00009330"/>
    </source>
</evidence>
<feature type="chain" id="PRO_5047056537" evidence="2">
    <location>
        <begin position="26"/>
        <end position="221"/>
    </location>
</feature>
<organism evidence="3 4">
    <name type="scientific">Endosaccharibacter trunci</name>
    <dbReference type="NCBI Taxonomy" id="2812733"/>
    <lineage>
        <taxon>Bacteria</taxon>
        <taxon>Pseudomonadati</taxon>
        <taxon>Pseudomonadota</taxon>
        <taxon>Alphaproteobacteria</taxon>
        <taxon>Acetobacterales</taxon>
        <taxon>Acetobacteraceae</taxon>
        <taxon>Endosaccharibacter</taxon>
    </lineage>
</organism>
<evidence type="ECO:0000313" key="4">
    <source>
        <dbReference type="Proteomes" id="UP001524587"/>
    </source>
</evidence>
<evidence type="ECO:0000256" key="2">
    <source>
        <dbReference type="SAM" id="SignalP"/>
    </source>
</evidence>
<protein>
    <submittedName>
        <fullName evidence="3">Outer membrane beta-barrel protein</fullName>
    </submittedName>
</protein>
<keyword evidence="2" id="KW-0732">Signal</keyword>
<dbReference type="PANTHER" id="PTHR36920">
    <property type="match status" value="1"/>
</dbReference>
<reference evidence="3 4" key="1">
    <citation type="submission" date="2022-06" db="EMBL/GenBank/DDBJ databases">
        <title>Endosaccharibacter gen. nov., sp. nov., endophytic bacteria isolated from sugarcane.</title>
        <authorList>
            <person name="Pitiwittayakul N."/>
            <person name="Yukphan P."/>
            <person name="Charoenyingcharoen P."/>
            <person name="Tanasupawat S."/>
        </authorList>
    </citation>
    <scope>NUCLEOTIDE SEQUENCE [LARGE SCALE GENOMIC DNA]</scope>
    <source>
        <strain evidence="3 4">KSS8</strain>
    </source>
</reference>
<sequence length="221" mass="23309">MSPRLASRFAALLLASTLCAPAAFAADPWDLAPLGKQAGTVMVRLRAIGVLPENTSSATSIGGSVEATNQAAPELDLSYFFTDHIAAELIAASTRHSISASRTAIGGVDIGSTYILPPTLTLQYHFRPHARFSPYIGAGVTVAWFYDTKPADPPITKLGLATTAGPAFQIGADYNVGGHWFLNVDAKQLILNVRARANEGAIRARVSLDPTIIGAGIGYRF</sequence>
<feature type="signal peptide" evidence="2">
    <location>
        <begin position="1"/>
        <end position="25"/>
    </location>
</feature>
<proteinExistence type="inferred from homology"/>
<dbReference type="InterPro" id="IPR005618">
    <property type="entry name" value="OMPW"/>
</dbReference>
<evidence type="ECO:0000313" key="3">
    <source>
        <dbReference type="EMBL" id="MCQ8278825.1"/>
    </source>
</evidence>
<comment type="similarity">
    <text evidence="1">Belongs to the OmpW/AlkL family.</text>
</comment>
<keyword evidence="4" id="KW-1185">Reference proteome</keyword>
<dbReference type="Proteomes" id="UP001524587">
    <property type="component" value="Unassembled WGS sequence"/>
</dbReference>
<dbReference type="InterPro" id="IPR011250">
    <property type="entry name" value="OMP/PagP_B-barrel"/>
</dbReference>
<dbReference type="Pfam" id="PF03922">
    <property type="entry name" value="OmpW"/>
    <property type="match status" value="1"/>
</dbReference>
<comment type="caution">
    <text evidence="3">The sequence shown here is derived from an EMBL/GenBank/DDBJ whole genome shotgun (WGS) entry which is preliminary data.</text>
</comment>
<dbReference type="Gene3D" id="2.40.160.20">
    <property type="match status" value="1"/>
</dbReference>
<gene>
    <name evidence="3" type="ORF">NFI95_10205</name>
</gene>
<dbReference type="SUPFAM" id="SSF56925">
    <property type="entry name" value="OMPA-like"/>
    <property type="match status" value="1"/>
</dbReference>
<accession>A0ABT1W7I0</accession>
<name>A0ABT1W7I0_9PROT</name>
<dbReference type="EMBL" id="JAMSKV010000008">
    <property type="protein sequence ID" value="MCQ8278825.1"/>
    <property type="molecule type" value="Genomic_DNA"/>
</dbReference>
<dbReference type="RefSeq" id="WP_422864305.1">
    <property type="nucleotide sequence ID" value="NZ_JAMSKV010000008.1"/>
</dbReference>